<organism evidence="1 2">
    <name type="scientific">Brassica cretica</name>
    <name type="common">Mustard</name>
    <dbReference type="NCBI Taxonomy" id="69181"/>
    <lineage>
        <taxon>Eukaryota</taxon>
        <taxon>Viridiplantae</taxon>
        <taxon>Streptophyta</taxon>
        <taxon>Embryophyta</taxon>
        <taxon>Tracheophyta</taxon>
        <taxon>Spermatophyta</taxon>
        <taxon>Magnoliopsida</taxon>
        <taxon>eudicotyledons</taxon>
        <taxon>Gunneridae</taxon>
        <taxon>Pentapetalae</taxon>
        <taxon>rosids</taxon>
        <taxon>malvids</taxon>
        <taxon>Brassicales</taxon>
        <taxon>Brassicaceae</taxon>
        <taxon>Brassiceae</taxon>
        <taxon>Brassica</taxon>
    </lineage>
</organism>
<name>A0A8S9N281_BRACR</name>
<protein>
    <recommendedName>
        <fullName evidence="3">SHSP domain-containing protein</fullName>
    </recommendedName>
</protein>
<dbReference type="AlphaFoldDB" id="A0A8S9N281"/>
<comment type="caution">
    <text evidence="1">The sequence shown here is derived from an EMBL/GenBank/DDBJ whole genome shotgun (WGS) entry which is preliminary data.</text>
</comment>
<gene>
    <name evidence="1" type="ORF">F2Q69_00056803</name>
</gene>
<dbReference type="PANTHER" id="PTHR46991">
    <property type="entry name" value="23.5 KDA HEAT SHOCK PROTEIN, MITOCHONDRIAL"/>
    <property type="match status" value="1"/>
</dbReference>
<sequence>MVVPLTVAPPSRDGFYAVNNPFLVSGPKGFTEFKMLENEDMFIRIDFPGVPQDAIKVRIDPTKKAVSITADAPKEHKHDSSPRNYGSATGLVCKCCEISGLVSHISDGVLRLHLSKTRASSQSPSCISFLGGPDREVIKPYVKYNEFGCGSADPELTGPLLEPHPCVNIGSDMAYEWKILSNGGLYVPGVPKDRFTVSIVNGRVSVTGDAPAVGLDSGGRFYSGEVAMLESQVSIPGRKIKTIAKNGVIRLIVPPL</sequence>
<proteinExistence type="predicted"/>
<dbReference type="InterPro" id="IPR044656">
    <property type="entry name" value="HSP14.7/HSP23.5/HSP23.6-like"/>
</dbReference>
<accession>A0A8S9N281</accession>
<evidence type="ECO:0000313" key="2">
    <source>
        <dbReference type="Proteomes" id="UP000712600"/>
    </source>
</evidence>
<reference evidence="1" key="1">
    <citation type="submission" date="2019-12" db="EMBL/GenBank/DDBJ databases">
        <title>Genome sequencing and annotation of Brassica cretica.</title>
        <authorList>
            <person name="Studholme D.J."/>
            <person name="Sarris P."/>
        </authorList>
    </citation>
    <scope>NUCLEOTIDE SEQUENCE</scope>
    <source>
        <strain evidence="1">PFS-109/04</strain>
        <tissue evidence="1">Leaf</tissue>
    </source>
</reference>
<dbReference type="SUPFAM" id="SSF49764">
    <property type="entry name" value="HSP20-like chaperones"/>
    <property type="match status" value="1"/>
</dbReference>
<dbReference type="EMBL" id="QGKX02002183">
    <property type="protein sequence ID" value="KAF3487649.1"/>
    <property type="molecule type" value="Genomic_DNA"/>
</dbReference>
<evidence type="ECO:0000313" key="1">
    <source>
        <dbReference type="EMBL" id="KAF3487649.1"/>
    </source>
</evidence>
<dbReference type="InterPro" id="IPR008978">
    <property type="entry name" value="HSP20-like_chaperone"/>
</dbReference>
<dbReference type="Proteomes" id="UP000712600">
    <property type="component" value="Unassembled WGS sequence"/>
</dbReference>
<dbReference type="PANTHER" id="PTHR46991:SF34">
    <property type="entry name" value="SHSP DOMAIN-CONTAINING PROTEIN"/>
    <property type="match status" value="1"/>
</dbReference>
<evidence type="ECO:0008006" key="3">
    <source>
        <dbReference type="Google" id="ProtNLM"/>
    </source>
</evidence>
<dbReference type="CDD" id="cd00298">
    <property type="entry name" value="ACD_sHsps_p23-like"/>
    <property type="match status" value="1"/>
</dbReference>